<dbReference type="InterPro" id="IPR027417">
    <property type="entry name" value="P-loop_NTPase"/>
</dbReference>
<keyword evidence="3 11" id="KW-0812">Transmembrane</keyword>
<feature type="transmembrane region" description="Helical" evidence="11">
    <location>
        <begin position="64"/>
        <end position="83"/>
    </location>
</feature>
<dbReference type="InterPro" id="IPR002789">
    <property type="entry name" value="HerA_central"/>
</dbReference>
<protein>
    <submittedName>
        <fullName evidence="13">Type VII secretion protein EccCa</fullName>
    </submittedName>
</protein>
<evidence type="ECO:0000256" key="2">
    <source>
        <dbReference type="ARBA" id="ARBA00022475"/>
    </source>
</evidence>
<evidence type="ECO:0000256" key="3">
    <source>
        <dbReference type="ARBA" id="ARBA00022692"/>
    </source>
</evidence>
<evidence type="ECO:0000256" key="6">
    <source>
        <dbReference type="ARBA" id="ARBA00022840"/>
    </source>
</evidence>
<keyword evidence="8 11" id="KW-0472">Membrane</keyword>
<dbReference type="Gene3D" id="3.40.50.300">
    <property type="entry name" value="P-loop containing nucleotide triphosphate hydrolases"/>
    <property type="match status" value="4"/>
</dbReference>
<dbReference type="PROSITE" id="PS00675">
    <property type="entry name" value="SIGMA54_INTERACT_1"/>
    <property type="match status" value="1"/>
</dbReference>
<dbReference type="InterPro" id="IPR023837">
    <property type="entry name" value="EccCb-like_Actinobacteria"/>
</dbReference>
<keyword evidence="4" id="KW-0677">Repeat</keyword>
<keyword evidence="2" id="KW-1003">Cell membrane</keyword>
<evidence type="ECO:0000256" key="11">
    <source>
        <dbReference type="SAM" id="Phobius"/>
    </source>
</evidence>
<keyword evidence="7 11" id="KW-1133">Transmembrane helix</keyword>
<evidence type="ECO:0000313" key="14">
    <source>
        <dbReference type="Proteomes" id="UP000521379"/>
    </source>
</evidence>
<feature type="compositionally biased region" description="Polar residues" evidence="10">
    <location>
        <begin position="742"/>
        <end position="752"/>
    </location>
</feature>
<feature type="binding site" evidence="9">
    <location>
        <begin position="1144"/>
        <end position="1151"/>
    </location>
    <ligand>
        <name>ATP</name>
        <dbReference type="ChEBI" id="CHEBI:30616"/>
    </ligand>
</feature>
<feature type="binding site" evidence="9">
    <location>
        <begin position="859"/>
        <end position="866"/>
    </location>
    <ligand>
        <name>ATP</name>
        <dbReference type="ChEBI" id="CHEBI:30616"/>
    </ligand>
</feature>
<evidence type="ECO:0000256" key="10">
    <source>
        <dbReference type="SAM" id="MobiDB-lite"/>
    </source>
</evidence>
<comment type="subcellular location">
    <subcellularLocation>
        <location evidence="1">Cell membrane</location>
        <topology evidence="1">Multi-pass membrane protein</topology>
    </subcellularLocation>
</comment>
<evidence type="ECO:0000313" key="13">
    <source>
        <dbReference type="EMBL" id="NKE10547.1"/>
    </source>
</evidence>
<accession>A0A846TZB2</accession>
<dbReference type="SMART" id="SM00382">
    <property type="entry name" value="AAA"/>
    <property type="match status" value="3"/>
</dbReference>
<dbReference type="InterPro" id="IPR002543">
    <property type="entry name" value="FtsK_dom"/>
</dbReference>
<dbReference type="InterPro" id="IPR003593">
    <property type="entry name" value="AAA+_ATPase"/>
</dbReference>
<evidence type="ECO:0000256" key="8">
    <source>
        <dbReference type="ARBA" id="ARBA00023136"/>
    </source>
</evidence>
<evidence type="ECO:0000256" key="7">
    <source>
        <dbReference type="ARBA" id="ARBA00022989"/>
    </source>
</evidence>
<dbReference type="GO" id="GO:0003677">
    <property type="term" value="F:DNA binding"/>
    <property type="evidence" value="ECO:0007669"/>
    <property type="project" value="InterPro"/>
</dbReference>
<feature type="binding site" evidence="9">
    <location>
        <begin position="495"/>
        <end position="502"/>
    </location>
    <ligand>
        <name>ATP</name>
        <dbReference type="ChEBI" id="CHEBI:30616"/>
    </ligand>
</feature>
<dbReference type="SUPFAM" id="SSF52540">
    <property type="entry name" value="P-loop containing nucleoside triphosphate hydrolases"/>
    <property type="match status" value="3"/>
</dbReference>
<dbReference type="RefSeq" id="WP_119933606.1">
    <property type="nucleotide sequence ID" value="NZ_JAAVUN010000030.1"/>
</dbReference>
<evidence type="ECO:0000256" key="1">
    <source>
        <dbReference type="ARBA" id="ARBA00004651"/>
    </source>
</evidence>
<dbReference type="GO" id="GO:0005524">
    <property type="term" value="F:ATP binding"/>
    <property type="evidence" value="ECO:0007669"/>
    <property type="project" value="UniProtKB-UniRule"/>
</dbReference>
<dbReference type="InterPro" id="IPR050206">
    <property type="entry name" value="FtsK/SpoIIIE/SftA"/>
</dbReference>
<dbReference type="PROSITE" id="PS50901">
    <property type="entry name" value="FTSK"/>
    <property type="match status" value="3"/>
</dbReference>
<reference evidence="13 14" key="1">
    <citation type="submission" date="2020-02" db="EMBL/GenBank/DDBJ databases">
        <authorList>
            <person name="Sun Q."/>
        </authorList>
    </citation>
    <scope>NUCLEOTIDE SEQUENCE [LARGE SCALE GENOMIC DNA]</scope>
    <source>
        <strain evidence="13 14">YIM 13062</strain>
    </source>
</reference>
<feature type="domain" description="FtsK" evidence="12">
    <location>
        <begin position="841"/>
        <end position="1032"/>
    </location>
</feature>
<evidence type="ECO:0000259" key="12">
    <source>
        <dbReference type="PROSITE" id="PS50901"/>
    </source>
</evidence>
<dbReference type="PANTHER" id="PTHR22683:SF1">
    <property type="entry name" value="TYPE VII SECRETION SYSTEM PROTEIN ESSC"/>
    <property type="match status" value="1"/>
</dbReference>
<comment type="caution">
    <text evidence="13">The sequence shown here is derived from an EMBL/GenBank/DDBJ whole genome shotgun (WGS) entry which is preliminary data.</text>
</comment>
<sequence>MSTRIIHRPARTTTPARLGEPVVLEGAPDIVDGGNKANFIALVPLLGAATSMTVMMIFRGSSLAAVGAMMMVLTVIASVFMIFSQRGKARRQRTLSRDTYLEYLEEKRAQLLTTEEEIRVRALAGNPSPQALLNIIVNPSRLWERRRSHEDFMRVRVGVGDVATRSVTVQSDESGTQRPDRFLQNEVNLVQRRYQQSPDMPVTVDLNARGEVSVVGSQEFGEAVARAVLIQAATFHAPEDLFVAVAIPPGRRDSWSWINHLPHLADQETPQSHGPMRRIAGSVAELNNLLQAEFRRRALAVAEARRSSGPRQRGPELPRLLVVDATRQGAAQDFLIPDQSSSLAALDITVIRLLANTVEEPDVVSLRLSQPSGEGEQNTLLIEDYAQDQLDPQRSRSTLDAAPVATVEALVRALAPLRLSPDSLEHNEAVDSQKFTQIIGLNTFGRADIESAWKPRSHVDFLRIPLGTDDKGQPVLLDLKESAQFGMGPHGLCVGATGSGKSELLRTMVLALMVTHPPEQLNMVLVDYKGGATFAPFEGAPHVSGIITNLSEDVSLVDRVHASLAGEIQRRQEVLKRAGNIANITDYQAIREERSEQGIQMEPLPHLLVIIDEFGELLTAQPDFIDLFLSIGRIGRSIGVHLLLSSQRIEGGKLRGLDTYLSYRLGLRTLSEAESRTVLETPDAYHLPSVPGYGYLKVDTTVYQKFRAGYVSGPRPSDDDAAENDLEPALPQPVPTPLYGSLTLSHDQAQDSSEQDKTQNKAAELAQRRSTAPTVMDSMVEIMREFPRMTSEIWLPPLPDLLALDTVIGEITHTNQGPSVARGGDLLVPLGLLDDPSKQWQGTWYLDLKRAGGNVALIGAPQTGKSTALRTIATSLALTHSPRDVAIYGIDLLGSGLRPLEALPHVGGVGVRASREIIRRTVEEVLDMVRDRESIFEKYAVDSLSTMRQWFAEGKMPELNVCDVVLLLDGYGQINDEFGEIESMVQEIVARGGSYGVHVIATGTRWNDIRIAQQSFFGHRLEFRLGEPAESAFGKKLAETVPRDRPGRALMNEKLLGHFALPRMDGQATTEYLGDQLWAIGQQLEEQHQGESAPRIRVLPAELPIGELERGRRPGMVAFGQVERNLATRTLELYGRDRHLLVLGDTGSGKTNIIRMIAQQLCEGQTEDDVAIALVDPRQELAGLVPPDMMGGHATSSQMAAGLAQSIATALKDRVPNDPTHVGSTEVPKPRIVLLVDDYDVLTAGNTAPLAPLVPYVTMGSEIGFHIVLTRRVAGAARGMYEPLTGAIREAGAATFMMDGDRSEGALINGVRARHFPPGRGLYVRGGRSPETVQSALAEDMGGAAAEPDSSTQEGGT</sequence>
<keyword evidence="14" id="KW-1185">Reference proteome</keyword>
<keyword evidence="6 9" id="KW-0067">ATP-binding</keyword>
<evidence type="ECO:0000256" key="9">
    <source>
        <dbReference type="PROSITE-ProRule" id="PRU00289"/>
    </source>
</evidence>
<dbReference type="InterPro" id="IPR025662">
    <property type="entry name" value="Sigma_54_int_dom_ATP-bd_1"/>
</dbReference>
<dbReference type="NCBIfam" id="TIGR03924">
    <property type="entry name" value="T7SS_EccC_a"/>
    <property type="match status" value="1"/>
</dbReference>
<organism evidence="13 14">
    <name type="scientific">Kocuria subflava</name>
    <dbReference type="NCBI Taxonomy" id="1736139"/>
    <lineage>
        <taxon>Bacteria</taxon>
        <taxon>Bacillati</taxon>
        <taxon>Actinomycetota</taxon>
        <taxon>Actinomycetes</taxon>
        <taxon>Micrococcales</taxon>
        <taxon>Micrococcaceae</taxon>
        <taxon>Kocuria</taxon>
    </lineage>
</organism>
<keyword evidence="5 9" id="KW-0547">Nucleotide-binding</keyword>
<dbReference type="EMBL" id="JAAVUN010000030">
    <property type="protein sequence ID" value="NKE10547.1"/>
    <property type="molecule type" value="Genomic_DNA"/>
</dbReference>
<dbReference type="Pfam" id="PF01580">
    <property type="entry name" value="FtsK_SpoIIIE"/>
    <property type="match status" value="2"/>
</dbReference>
<evidence type="ECO:0000256" key="5">
    <source>
        <dbReference type="ARBA" id="ARBA00022741"/>
    </source>
</evidence>
<dbReference type="Pfam" id="PF01935">
    <property type="entry name" value="DUF87"/>
    <property type="match status" value="1"/>
</dbReference>
<proteinExistence type="predicted"/>
<evidence type="ECO:0000256" key="4">
    <source>
        <dbReference type="ARBA" id="ARBA00022737"/>
    </source>
</evidence>
<feature type="domain" description="FtsK" evidence="12">
    <location>
        <begin position="472"/>
        <end position="676"/>
    </location>
</feature>
<dbReference type="Proteomes" id="UP000521379">
    <property type="component" value="Unassembled WGS sequence"/>
</dbReference>
<dbReference type="GO" id="GO:0005886">
    <property type="term" value="C:plasma membrane"/>
    <property type="evidence" value="ECO:0007669"/>
    <property type="project" value="UniProtKB-SubCell"/>
</dbReference>
<dbReference type="InterPro" id="IPR023836">
    <property type="entry name" value="EccCa-like_Actinobacteria"/>
</dbReference>
<dbReference type="NCBIfam" id="TIGR03925">
    <property type="entry name" value="T7SS_EccC_b"/>
    <property type="match status" value="1"/>
</dbReference>
<dbReference type="PANTHER" id="PTHR22683">
    <property type="entry name" value="SPORULATION PROTEIN RELATED"/>
    <property type="match status" value="1"/>
</dbReference>
<gene>
    <name evidence="13" type="primary">eccCa</name>
    <name evidence="13" type="ORF">GTW58_11525</name>
</gene>
<feature type="domain" description="FtsK" evidence="12">
    <location>
        <begin position="1123"/>
        <end position="1307"/>
    </location>
</feature>
<feature type="region of interest" description="Disordered" evidence="10">
    <location>
        <begin position="1336"/>
        <end position="1357"/>
    </location>
</feature>
<name>A0A846TZB2_9MICC</name>
<feature type="region of interest" description="Disordered" evidence="10">
    <location>
        <begin position="713"/>
        <end position="770"/>
    </location>
</feature>